<dbReference type="AlphaFoldDB" id="A0A6C1B7Y4"/>
<evidence type="ECO:0000256" key="12">
    <source>
        <dbReference type="ARBA" id="ARBA00023098"/>
    </source>
</evidence>
<feature type="signal peptide" evidence="17">
    <location>
        <begin position="1"/>
        <end position="22"/>
    </location>
</feature>
<dbReference type="PANTHER" id="PTHR40457">
    <property type="entry name" value="PHOSPHOLIPASE A1"/>
    <property type="match status" value="1"/>
</dbReference>
<dbReference type="InterPro" id="IPR003187">
    <property type="entry name" value="PLipase_A1"/>
</dbReference>
<comment type="cofactor">
    <cofactor evidence="17">
        <name>Ca(2+)</name>
        <dbReference type="ChEBI" id="CHEBI:29108"/>
    </cofactor>
    <text evidence="17">Binds 1 Ca(2+) ion per monomer. In the dimeric form the Ca(2+) is bound by different amino acids with binding of each Ca(2+) shared with ligands coming from each monomer. The Ca(2+) ion may have a role in catalysis.</text>
</comment>
<keyword evidence="9 17" id="KW-0378">Hydrolase</keyword>
<evidence type="ECO:0000256" key="15">
    <source>
        <dbReference type="PIRSR" id="PIRSR603187-1"/>
    </source>
</evidence>
<dbReference type="GO" id="GO:0008970">
    <property type="term" value="F:phospholipase A1 activity"/>
    <property type="evidence" value="ECO:0007669"/>
    <property type="project" value="UniProtKB-EC"/>
</dbReference>
<keyword evidence="13" id="KW-0472">Membrane</keyword>
<keyword evidence="11 17" id="KW-0442">Lipid degradation</keyword>
<dbReference type="Pfam" id="PF02253">
    <property type="entry name" value="PLA1"/>
    <property type="match status" value="1"/>
</dbReference>
<feature type="binding site" description="in dimeric form" evidence="16">
    <location>
        <position position="246"/>
    </location>
    <ligand>
        <name>Ca(2+)</name>
        <dbReference type="ChEBI" id="CHEBI:29108"/>
        <label>1</label>
    </ligand>
</feature>
<feature type="binding site" description="in dimeric form" evidence="16">
    <location>
        <position position="251"/>
    </location>
    <ligand>
        <name>Ca(2+)</name>
        <dbReference type="ChEBI" id="CHEBI:29108"/>
        <label>1</label>
    </ligand>
</feature>
<comment type="catalytic activity">
    <reaction evidence="2 17">
        <text>a 1,2-diacyl-sn-glycero-3-phosphocholine + H2O = a 1-acyl-sn-glycero-3-phosphocholine + a fatty acid + H(+)</text>
        <dbReference type="Rhea" id="RHEA:15801"/>
        <dbReference type="ChEBI" id="CHEBI:15377"/>
        <dbReference type="ChEBI" id="CHEBI:15378"/>
        <dbReference type="ChEBI" id="CHEBI:28868"/>
        <dbReference type="ChEBI" id="CHEBI:57643"/>
        <dbReference type="ChEBI" id="CHEBI:58168"/>
        <dbReference type="EC" id="3.1.1.4"/>
    </reaction>
</comment>
<dbReference type="EMBL" id="CP048836">
    <property type="protein sequence ID" value="QID18925.1"/>
    <property type="molecule type" value="Genomic_DNA"/>
</dbReference>
<evidence type="ECO:0000256" key="1">
    <source>
        <dbReference type="ARBA" id="ARBA00000111"/>
    </source>
</evidence>
<keyword evidence="8 17" id="KW-0732">Signal</keyword>
<evidence type="ECO:0000256" key="4">
    <source>
        <dbReference type="ARBA" id="ARBA00011702"/>
    </source>
</evidence>
<keyword evidence="7 16" id="KW-0479">Metal-binding</keyword>
<dbReference type="GO" id="GO:0016042">
    <property type="term" value="P:lipid catabolic process"/>
    <property type="evidence" value="ECO:0007669"/>
    <property type="project" value="UniProtKB-KW"/>
</dbReference>
<evidence type="ECO:0000256" key="16">
    <source>
        <dbReference type="PIRSR" id="PIRSR603187-2"/>
    </source>
</evidence>
<dbReference type="Gene3D" id="2.40.230.10">
    <property type="entry name" value="Phospholipase A1"/>
    <property type="match status" value="1"/>
</dbReference>
<organism evidence="18 19">
    <name type="scientific">Nitrogeniibacter mangrovi</name>
    <dbReference type="NCBI Taxonomy" id="2016596"/>
    <lineage>
        <taxon>Bacteria</taxon>
        <taxon>Pseudomonadati</taxon>
        <taxon>Pseudomonadota</taxon>
        <taxon>Betaproteobacteria</taxon>
        <taxon>Rhodocyclales</taxon>
        <taxon>Zoogloeaceae</taxon>
        <taxon>Nitrogeniibacter</taxon>
    </lineage>
</organism>
<feature type="binding site" description="in dimeric form" evidence="16">
    <location>
        <position position="205"/>
    </location>
    <ligand>
        <name>Ca(2+)</name>
        <dbReference type="ChEBI" id="CHEBI:29108"/>
        <label>1</label>
    </ligand>
</feature>
<dbReference type="GO" id="GO:0046872">
    <property type="term" value="F:metal ion binding"/>
    <property type="evidence" value="ECO:0007669"/>
    <property type="project" value="UniProtKB-KW"/>
</dbReference>
<dbReference type="EC" id="3.1.1.32" evidence="17"/>
<evidence type="ECO:0000256" key="13">
    <source>
        <dbReference type="ARBA" id="ARBA00023136"/>
    </source>
</evidence>
<keyword evidence="10 16" id="KW-0106">Calcium</keyword>
<evidence type="ECO:0000256" key="10">
    <source>
        <dbReference type="ARBA" id="ARBA00022837"/>
    </source>
</evidence>
<comment type="subunit">
    <text evidence="4 17">Homodimer; dimerization is reversible, and the dimeric form is the active one.</text>
</comment>
<evidence type="ECO:0000313" key="19">
    <source>
        <dbReference type="Proteomes" id="UP000501991"/>
    </source>
</evidence>
<dbReference type="GO" id="GO:0009279">
    <property type="term" value="C:cell outer membrane"/>
    <property type="evidence" value="ECO:0007669"/>
    <property type="project" value="UniProtKB-SubCell"/>
</dbReference>
<accession>A0A6C1B7Y4</accession>
<name>A0A6C1B7Y4_9RHOO</name>
<dbReference type="SUPFAM" id="SSF56931">
    <property type="entry name" value="Outer membrane phospholipase A (OMPLA)"/>
    <property type="match status" value="1"/>
</dbReference>
<reference evidence="18 19" key="1">
    <citation type="submission" date="2020-02" db="EMBL/GenBank/DDBJ databases">
        <title>Nitrogenibacter mangrovi gen. nov., sp. nov. isolated from mangrove sediment, a denitrifying betaproteobacterium.</title>
        <authorList>
            <person name="Liao H."/>
            <person name="Tian Y."/>
        </authorList>
    </citation>
    <scope>NUCLEOTIDE SEQUENCE [LARGE SCALE GENOMIC DNA]</scope>
    <source>
        <strain evidence="18 19">M9-3-2</strain>
    </source>
</reference>
<feature type="active site" description="Nucleophile" evidence="15">
    <location>
        <position position="243"/>
    </location>
</feature>
<keyword evidence="14 17" id="KW-0998">Cell outer membrane</keyword>
<evidence type="ECO:0000256" key="5">
    <source>
        <dbReference type="ARBA" id="ARBA00022452"/>
    </source>
</evidence>
<sequence>MSTIFRGAALLVLLGLAHAAFAERLLVLDETTVTPGRASGATVVDTAPGARLPDALVASARIDELVVAVPMSADGEQNGQTRRYAFVWPDTLSGMATVTLKDVARNAVLVRVGAPAVAGADAAPLPTRTEVVPEPVVQPTEPALTTNEPMYFLVSPDADFSARFQLSFKYRLFERDRGFASLVPILGGLHFGYTQTSIWDLGEPSAPFRDTSYRPSLFYDWPMHLAKDSRHSVVWRGGLEHESNGRDGERSRSINTVFLQMDWRYRLSDLNTIGFKPKLWGYIEKNDNPDIQRYRGYGQLEASFWHKDWKGAVLIRRGEAGKGATQVDLSYPLKGLFPRAGGGFFHMQYFDGEGDTLLEYDRARDPQLRVGFSIVR</sequence>
<protein>
    <recommendedName>
        <fullName evidence="17">Phospholipase A1</fullName>
        <ecNumber evidence="17">3.1.1.32</ecNumber>
        <ecNumber evidence="17">3.1.1.4</ecNumber>
    </recommendedName>
    <alternativeName>
        <fullName evidence="17">Phosphatidylcholine 1-acylhydrolase</fullName>
    </alternativeName>
</protein>
<dbReference type="PANTHER" id="PTHR40457:SF1">
    <property type="entry name" value="PHOSPHOLIPASE A1"/>
    <property type="match status" value="1"/>
</dbReference>
<keyword evidence="12 17" id="KW-0443">Lipid metabolism</keyword>
<dbReference type="GO" id="GO:0004623">
    <property type="term" value="F:phospholipase A2 activity"/>
    <property type="evidence" value="ECO:0007669"/>
    <property type="project" value="UniProtKB-EC"/>
</dbReference>
<evidence type="ECO:0000256" key="17">
    <source>
        <dbReference type="RuleBase" id="RU366027"/>
    </source>
</evidence>
<proteinExistence type="inferred from homology"/>
<dbReference type="EC" id="3.1.1.4" evidence="17"/>
<evidence type="ECO:0000256" key="9">
    <source>
        <dbReference type="ARBA" id="ARBA00022801"/>
    </source>
</evidence>
<evidence type="ECO:0000256" key="14">
    <source>
        <dbReference type="ARBA" id="ARBA00023237"/>
    </source>
</evidence>
<dbReference type="KEGG" id="azq:G3580_15630"/>
<comment type="function">
    <text evidence="17">Hydrolysis of phosphatidylcholine with phospholipase A2 (EC 3.1.1.4) and phospholipase A1 (EC 3.1.1.32) activities.</text>
</comment>
<dbReference type="RefSeq" id="WP_173767053.1">
    <property type="nucleotide sequence ID" value="NZ_CP048836.1"/>
</dbReference>
<keyword evidence="6" id="KW-0812">Transmembrane</keyword>
<dbReference type="InterPro" id="IPR036541">
    <property type="entry name" value="PLipase_A1_sf"/>
</dbReference>
<feature type="active site" description="Proton acceptor" evidence="15">
    <location>
        <position position="241"/>
    </location>
</feature>
<evidence type="ECO:0000256" key="6">
    <source>
        <dbReference type="ARBA" id="ARBA00022692"/>
    </source>
</evidence>
<keyword evidence="5" id="KW-1134">Transmembrane beta strand</keyword>
<dbReference type="Proteomes" id="UP000501991">
    <property type="component" value="Chromosome"/>
</dbReference>
<gene>
    <name evidence="18" type="ORF">G3580_15630</name>
</gene>
<evidence type="ECO:0000256" key="11">
    <source>
        <dbReference type="ARBA" id="ARBA00022963"/>
    </source>
</evidence>
<comment type="subcellular location">
    <subcellularLocation>
        <location evidence="17">Cell outer membrane</location>
        <topology evidence="17">Multi-pass membrane protein</topology>
    </subcellularLocation>
    <text evidence="17">One of the very few enzymes located there.</text>
</comment>
<comment type="catalytic activity">
    <reaction evidence="1 17">
        <text>a 1,2-diacyl-sn-glycero-3-phosphocholine + H2O = a 2-acyl-sn-glycero-3-phosphocholine + a fatty acid + H(+)</text>
        <dbReference type="Rhea" id="RHEA:18689"/>
        <dbReference type="ChEBI" id="CHEBI:15377"/>
        <dbReference type="ChEBI" id="CHEBI:15378"/>
        <dbReference type="ChEBI" id="CHEBI:28868"/>
        <dbReference type="ChEBI" id="CHEBI:57643"/>
        <dbReference type="ChEBI" id="CHEBI:57875"/>
        <dbReference type="EC" id="3.1.1.32"/>
    </reaction>
</comment>
<evidence type="ECO:0000256" key="7">
    <source>
        <dbReference type="ARBA" id="ARBA00022723"/>
    </source>
</evidence>
<dbReference type="PRINTS" id="PR01486">
    <property type="entry name" value="PHPHLIPASEA1"/>
</dbReference>
<feature type="chain" id="PRO_5025709246" description="Phospholipase A1" evidence="17">
    <location>
        <begin position="23"/>
        <end position="376"/>
    </location>
</feature>
<keyword evidence="19" id="KW-1185">Reference proteome</keyword>
<evidence type="ECO:0000313" key="18">
    <source>
        <dbReference type="EMBL" id="QID18925.1"/>
    </source>
</evidence>
<comment type="similarity">
    <text evidence="3 17">Belongs to the phospholipase A1 family.</text>
</comment>
<evidence type="ECO:0000256" key="2">
    <source>
        <dbReference type="ARBA" id="ARBA00001604"/>
    </source>
</evidence>
<evidence type="ECO:0000256" key="3">
    <source>
        <dbReference type="ARBA" id="ARBA00010525"/>
    </source>
</evidence>
<feature type="binding site" description="in dimeric form" evidence="16">
    <location>
        <position position="287"/>
    </location>
    <ligand>
        <name>Ca(2+)</name>
        <dbReference type="ChEBI" id="CHEBI:29108"/>
        <label>1</label>
    </ligand>
</feature>
<evidence type="ECO:0000256" key="8">
    <source>
        <dbReference type="ARBA" id="ARBA00022729"/>
    </source>
</evidence>